<comment type="caution">
    <text evidence="2">The sequence shown here is derived from an EMBL/GenBank/DDBJ whole genome shotgun (WGS) entry which is preliminary data.</text>
</comment>
<sequence length="191" mass="20244">MKRAVTIAAIAGLALGGLAGAYASDVWPLLNRSAAQVPASKPVWVEAQWPFPTDEWGKGKAFRCAAASCGTEINLYIRAKIGFCNCTTGVSDDDELARLSDFNLMGEKPTATGPGRPISVRWMKGRSRGYTAASSGWTRRSALVAAFNDRCDAIVATAIVGNDHPAAVEPGVIEFLNSETIAKWAEVTIGL</sequence>
<proteinExistence type="predicted"/>
<dbReference type="AlphaFoldDB" id="A0A7C9RJH6"/>
<keyword evidence="1" id="KW-0732">Signal</keyword>
<keyword evidence="3" id="KW-1185">Reference proteome</keyword>
<name>A0A7C9RJH6_9BRAD</name>
<organism evidence="2 3">
    <name type="scientific">Candidatus Afipia apatlaquensis</name>
    <dbReference type="NCBI Taxonomy" id="2712852"/>
    <lineage>
        <taxon>Bacteria</taxon>
        <taxon>Pseudomonadati</taxon>
        <taxon>Pseudomonadota</taxon>
        <taxon>Alphaproteobacteria</taxon>
        <taxon>Hyphomicrobiales</taxon>
        <taxon>Nitrobacteraceae</taxon>
        <taxon>Afipia</taxon>
    </lineage>
</organism>
<evidence type="ECO:0000313" key="2">
    <source>
        <dbReference type="EMBL" id="NGX98298.1"/>
    </source>
</evidence>
<reference evidence="2" key="1">
    <citation type="submission" date="2020-02" db="EMBL/GenBank/DDBJ databases">
        <title>Draft genome sequence of Candidatus Afipia apatlaquensis IBT-C3, a potential strain for decolorization of textile dyes.</title>
        <authorList>
            <person name="Sanchez-Reyes A."/>
            <person name="Breton-Deval L."/>
            <person name="Mangelson H."/>
            <person name="Sanchez-Flores A."/>
        </authorList>
    </citation>
    <scope>NUCLEOTIDE SEQUENCE [LARGE SCALE GENOMIC DNA]</scope>
    <source>
        <strain evidence="2">IBT-C3</strain>
    </source>
</reference>
<dbReference type="Proteomes" id="UP000480266">
    <property type="component" value="Unassembled WGS sequence"/>
</dbReference>
<feature type="chain" id="PRO_5028919815" evidence="1">
    <location>
        <begin position="24"/>
        <end position="191"/>
    </location>
</feature>
<dbReference type="EMBL" id="JAAMRR010001256">
    <property type="protein sequence ID" value="NGX98298.1"/>
    <property type="molecule type" value="Genomic_DNA"/>
</dbReference>
<feature type="signal peptide" evidence="1">
    <location>
        <begin position="1"/>
        <end position="23"/>
    </location>
</feature>
<protein>
    <submittedName>
        <fullName evidence="2">Uncharacterized protein</fullName>
    </submittedName>
</protein>
<gene>
    <name evidence="2" type="ORF">G4V63_24750</name>
</gene>
<accession>A0A7C9RJH6</accession>
<evidence type="ECO:0000256" key="1">
    <source>
        <dbReference type="SAM" id="SignalP"/>
    </source>
</evidence>
<evidence type="ECO:0000313" key="3">
    <source>
        <dbReference type="Proteomes" id="UP000480266"/>
    </source>
</evidence>